<dbReference type="OrthoDB" id="430152at2759"/>
<feature type="region of interest" description="Disordered" evidence="1">
    <location>
        <begin position="392"/>
        <end position="411"/>
    </location>
</feature>
<organism evidence="2 3">
    <name type="scientific">Symbiodinium necroappetens</name>
    <dbReference type="NCBI Taxonomy" id="1628268"/>
    <lineage>
        <taxon>Eukaryota</taxon>
        <taxon>Sar</taxon>
        <taxon>Alveolata</taxon>
        <taxon>Dinophyceae</taxon>
        <taxon>Suessiales</taxon>
        <taxon>Symbiodiniaceae</taxon>
        <taxon>Symbiodinium</taxon>
    </lineage>
</organism>
<feature type="compositionally biased region" description="Polar residues" evidence="1">
    <location>
        <begin position="392"/>
        <end position="402"/>
    </location>
</feature>
<feature type="non-terminal residue" evidence="2">
    <location>
        <position position="451"/>
    </location>
</feature>
<evidence type="ECO:0000313" key="3">
    <source>
        <dbReference type="Proteomes" id="UP000601435"/>
    </source>
</evidence>
<feature type="region of interest" description="Disordered" evidence="1">
    <location>
        <begin position="86"/>
        <end position="115"/>
    </location>
</feature>
<keyword evidence="3" id="KW-1185">Reference proteome</keyword>
<dbReference type="EMBL" id="CAJNJA010096197">
    <property type="protein sequence ID" value="CAE7942294.1"/>
    <property type="molecule type" value="Genomic_DNA"/>
</dbReference>
<reference evidence="2" key="1">
    <citation type="submission" date="2021-02" db="EMBL/GenBank/DDBJ databases">
        <authorList>
            <person name="Dougan E. K."/>
            <person name="Rhodes N."/>
            <person name="Thang M."/>
            <person name="Chan C."/>
        </authorList>
    </citation>
    <scope>NUCLEOTIDE SEQUENCE</scope>
</reference>
<gene>
    <name evidence="2" type="ORF">SNEC2469_LOCUS34606</name>
</gene>
<dbReference type="AlphaFoldDB" id="A0A813CH31"/>
<evidence type="ECO:0000313" key="2">
    <source>
        <dbReference type="EMBL" id="CAE7942294.1"/>
    </source>
</evidence>
<proteinExistence type="predicted"/>
<accession>A0A813CH31</accession>
<name>A0A813CH31_9DINO</name>
<comment type="caution">
    <text evidence="2">The sequence shown here is derived from an EMBL/GenBank/DDBJ whole genome shotgun (WGS) entry which is preliminary data.</text>
</comment>
<sequence length="451" mass="49513">ASWKLSLLPQTPPLPLPSKARPAFDFSLPNFAQSDAGGSYGLATIRGSQDLPEGALLKRSFLSWKDMVASLALLRVKLENVHLKEKLKQQDAKSSASSSPKRGKVSPMSPCGKVSVDLNSPDRLVKFGISSPKVVTPANLPSFVPDVLAASPGTLTPSPVVAHSTGEVPSVAPTLSPSPVVTLSPTPLLQATVGSGSASCLKSSLPPEELREAGVVDRQDEASLREALDNRMAQMLREFPDVVPAKAEAERTRQELRKSQNLSQLELRVQRRLRTEEHILLRLVWQAWEDFDGNGIVRAEADPRARSQVCAMGCGASTTVHPTSPCTRGPQSLRMSSKKRVEAVHDLDAMTVLPNSPTQSPEDKLDFEESSDEQMFVERVEDGARLWSSMNTEDAEANRNQPFPTPPDRRMHDRHLRRIEDLGRQMAETPHAFALVVWNRRCRLIDQVKTA</sequence>
<dbReference type="Proteomes" id="UP000601435">
    <property type="component" value="Unassembled WGS sequence"/>
</dbReference>
<protein>
    <submittedName>
        <fullName evidence="2">Uncharacterized protein</fullName>
    </submittedName>
</protein>
<evidence type="ECO:0000256" key="1">
    <source>
        <dbReference type="SAM" id="MobiDB-lite"/>
    </source>
</evidence>